<accession>A0A0F8XKV2</accession>
<organism evidence="2">
    <name type="scientific">marine sediment metagenome</name>
    <dbReference type="NCBI Taxonomy" id="412755"/>
    <lineage>
        <taxon>unclassified sequences</taxon>
        <taxon>metagenomes</taxon>
        <taxon>ecological metagenomes</taxon>
    </lineage>
</organism>
<name>A0A0F8XKV2_9ZZZZ</name>
<comment type="caution">
    <text evidence="2">The sequence shown here is derived from an EMBL/GenBank/DDBJ whole genome shotgun (WGS) entry which is preliminary data.</text>
</comment>
<evidence type="ECO:0000256" key="1">
    <source>
        <dbReference type="SAM" id="MobiDB-lite"/>
    </source>
</evidence>
<evidence type="ECO:0000313" key="2">
    <source>
        <dbReference type="EMBL" id="KKK69553.1"/>
    </source>
</evidence>
<dbReference type="EMBL" id="LAZR01058592">
    <property type="protein sequence ID" value="KKK69553.1"/>
    <property type="molecule type" value="Genomic_DNA"/>
</dbReference>
<feature type="region of interest" description="Disordered" evidence="1">
    <location>
        <begin position="1"/>
        <end position="21"/>
    </location>
</feature>
<feature type="compositionally biased region" description="Basic and acidic residues" evidence="1">
    <location>
        <begin position="7"/>
        <end position="20"/>
    </location>
</feature>
<protein>
    <submittedName>
        <fullName evidence="2">Uncharacterized protein</fullName>
    </submittedName>
</protein>
<gene>
    <name evidence="2" type="ORF">LCGC14_2932880</name>
</gene>
<dbReference type="AlphaFoldDB" id="A0A0F8XKV2"/>
<proteinExistence type="predicted"/>
<reference evidence="2" key="1">
    <citation type="journal article" date="2015" name="Nature">
        <title>Complex archaea that bridge the gap between prokaryotes and eukaryotes.</title>
        <authorList>
            <person name="Spang A."/>
            <person name="Saw J.H."/>
            <person name="Jorgensen S.L."/>
            <person name="Zaremba-Niedzwiedzka K."/>
            <person name="Martijn J."/>
            <person name="Lind A.E."/>
            <person name="van Eijk R."/>
            <person name="Schleper C."/>
            <person name="Guy L."/>
            <person name="Ettema T.J."/>
        </authorList>
    </citation>
    <scope>NUCLEOTIDE SEQUENCE</scope>
</reference>
<sequence length="147" mass="15491">MPGPGHFLDREGRTWHHADGRPTVGLQGKDCDMELREFVKETLVQIIKGIEDAQSETKKTGAVISPSRGKLAPDTQDKVLLSKSGGILEGVAFDVAVTASDTSEKGGGVGIFVWAVGAGVKGKSEIPNAAVSRIQFNVPVILPKGKT</sequence>